<keyword evidence="1" id="KW-1133">Transmembrane helix</keyword>
<evidence type="ECO:0000256" key="1">
    <source>
        <dbReference type="SAM" id="Phobius"/>
    </source>
</evidence>
<dbReference type="Proteomes" id="UP000594923">
    <property type="component" value="Chromosome"/>
</dbReference>
<dbReference type="RefSeq" id="WP_197627933.1">
    <property type="nucleotide sequence ID" value="NZ_CP063073.1"/>
</dbReference>
<feature type="transmembrane region" description="Helical" evidence="1">
    <location>
        <begin position="15"/>
        <end position="35"/>
    </location>
</feature>
<evidence type="ECO:0000313" key="2">
    <source>
        <dbReference type="EMBL" id="QOQ77083.1"/>
    </source>
</evidence>
<gene>
    <name evidence="2" type="ORF">IMF22_08620</name>
</gene>
<reference evidence="2 3" key="1">
    <citation type="submission" date="2020-10" db="EMBL/GenBank/DDBJ databases">
        <title>High quality whole genome sequence of Pseudomonas poae PMA22.</title>
        <authorList>
            <person name="Hernandez J.G."/>
            <person name="Rodriguez P."/>
            <person name="Cuevas C."/>
            <person name="de la Calle F."/>
            <person name="Galan B."/>
            <person name="Garcia J.L."/>
        </authorList>
    </citation>
    <scope>NUCLEOTIDE SEQUENCE [LARGE SCALE GENOMIC DNA]</scope>
    <source>
        <strain evidence="2 3">PMA22</strain>
    </source>
</reference>
<proteinExistence type="predicted"/>
<dbReference type="EMBL" id="CP063073">
    <property type="protein sequence ID" value="QOQ77083.1"/>
    <property type="molecule type" value="Genomic_DNA"/>
</dbReference>
<sequence length="48" mass="5064">MAAAHHATGQAVANGLHVTFAVALALIIAASTFAWRRHRAVNGLQNTR</sequence>
<evidence type="ECO:0000313" key="3">
    <source>
        <dbReference type="Proteomes" id="UP000594923"/>
    </source>
</evidence>
<name>A0A7M1KLI0_9PSED</name>
<keyword evidence="1" id="KW-0472">Membrane</keyword>
<keyword evidence="1" id="KW-0812">Transmembrane</keyword>
<dbReference type="AlphaFoldDB" id="A0A7M1KLI0"/>
<organism evidence="2 3">
    <name type="scientific">Pseudomonas poae</name>
    <dbReference type="NCBI Taxonomy" id="200451"/>
    <lineage>
        <taxon>Bacteria</taxon>
        <taxon>Pseudomonadati</taxon>
        <taxon>Pseudomonadota</taxon>
        <taxon>Gammaproteobacteria</taxon>
        <taxon>Pseudomonadales</taxon>
        <taxon>Pseudomonadaceae</taxon>
        <taxon>Pseudomonas</taxon>
    </lineage>
</organism>
<accession>A0A7M1KLI0</accession>
<protein>
    <submittedName>
        <fullName evidence="2">Uncharacterized protein</fullName>
    </submittedName>
</protein>